<dbReference type="EMBL" id="FRCY01000006">
    <property type="protein sequence ID" value="SHN06749.1"/>
    <property type="molecule type" value="Genomic_DNA"/>
</dbReference>
<name>A0A1M7NRT6_9BACT</name>
<accession>A0A1M7NRT6</accession>
<proteinExistence type="predicted"/>
<evidence type="ECO:0000313" key="1">
    <source>
        <dbReference type="EMBL" id="SHN06749.1"/>
    </source>
</evidence>
<protein>
    <submittedName>
        <fullName evidence="1">Uncharacterized protein</fullName>
    </submittedName>
</protein>
<dbReference type="AlphaFoldDB" id="A0A1M7NRT6"/>
<keyword evidence="2" id="KW-1185">Reference proteome</keyword>
<dbReference type="STRING" id="388280.SAMN04488057_10620"/>
<dbReference type="Proteomes" id="UP000184513">
    <property type="component" value="Unassembled WGS sequence"/>
</dbReference>
<sequence>MGDDFPHWTKEGFIYVYCHNAYFIVSSPHHMILINRHLPLNSERLQKLTESYRVSNDKLLKALGNEQPLSAEEGFEKTFEAFKG</sequence>
<organism evidence="1 2">
    <name type="scientific">Cyclobacterium lianum</name>
    <dbReference type="NCBI Taxonomy" id="388280"/>
    <lineage>
        <taxon>Bacteria</taxon>
        <taxon>Pseudomonadati</taxon>
        <taxon>Bacteroidota</taxon>
        <taxon>Cytophagia</taxon>
        <taxon>Cytophagales</taxon>
        <taxon>Cyclobacteriaceae</taxon>
        <taxon>Cyclobacterium</taxon>
    </lineage>
</organism>
<reference evidence="1 2" key="1">
    <citation type="submission" date="2016-11" db="EMBL/GenBank/DDBJ databases">
        <authorList>
            <person name="Jaros S."/>
            <person name="Januszkiewicz K."/>
            <person name="Wedrychowicz H."/>
        </authorList>
    </citation>
    <scope>NUCLEOTIDE SEQUENCE [LARGE SCALE GENOMIC DNA]</scope>
    <source>
        <strain evidence="1 2">CGMCC 1.6102</strain>
    </source>
</reference>
<gene>
    <name evidence="1" type="ORF">SAMN04488057_10620</name>
</gene>
<evidence type="ECO:0000313" key="2">
    <source>
        <dbReference type="Proteomes" id="UP000184513"/>
    </source>
</evidence>